<feature type="region of interest" description="Disordered" evidence="1">
    <location>
        <begin position="58"/>
        <end position="92"/>
    </location>
</feature>
<proteinExistence type="predicted"/>
<feature type="compositionally biased region" description="Low complexity" evidence="1">
    <location>
        <begin position="69"/>
        <end position="78"/>
    </location>
</feature>
<evidence type="ECO:0000256" key="1">
    <source>
        <dbReference type="SAM" id="MobiDB-lite"/>
    </source>
</evidence>
<dbReference type="Pfam" id="PF00069">
    <property type="entry name" value="Pkinase"/>
    <property type="match status" value="1"/>
</dbReference>
<dbReference type="EMBL" id="CAKMRJ010003334">
    <property type="protein sequence ID" value="CAH1430954.1"/>
    <property type="molecule type" value="Genomic_DNA"/>
</dbReference>
<dbReference type="GO" id="GO:0004672">
    <property type="term" value="F:protein kinase activity"/>
    <property type="evidence" value="ECO:0007669"/>
    <property type="project" value="InterPro"/>
</dbReference>
<protein>
    <recommendedName>
        <fullName evidence="2">Protein kinase domain-containing protein</fullName>
    </recommendedName>
</protein>
<dbReference type="Gene3D" id="1.10.510.10">
    <property type="entry name" value="Transferase(Phosphotransferase) domain 1"/>
    <property type="match status" value="1"/>
</dbReference>
<dbReference type="SMART" id="SM00220">
    <property type="entry name" value="S_TKc"/>
    <property type="match status" value="1"/>
</dbReference>
<gene>
    <name evidence="3" type="ORF">LVIROSA_LOCUS17687</name>
</gene>
<dbReference type="InterPro" id="IPR000719">
    <property type="entry name" value="Prot_kinase_dom"/>
</dbReference>
<name>A0AAU9N3M0_9ASTR</name>
<keyword evidence="4" id="KW-1185">Reference proteome</keyword>
<reference evidence="3 4" key="1">
    <citation type="submission" date="2022-01" db="EMBL/GenBank/DDBJ databases">
        <authorList>
            <person name="Xiong W."/>
            <person name="Schranz E."/>
        </authorList>
    </citation>
    <scope>NUCLEOTIDE SEQUENCE [LARGE SCALE GENOMIC DNA]</scope>
</reference>
<dbReference type="FunFam" id="1.10.510.10:FF:000095">
    <property type="entry name" value="protein STRUBBELIG-RECEPTOR FAMILY 8"/>
    <property type="match status" value="1"/>
</dbReference>
<organism evidence="3 4">
    <name type="scientific">Lactuca virosa</name>
    <dbReference type="NCBI Taxonomy" id="75947"/>
    <lineage>
        <taxon>Eukaryota</taxon>
        <taxon>Viridiplantae</taxon>
        <taxon>Streptophyta</taxon>
        <taxon>Embryophyta</taxon>
        <taxon>Tracheophyta</taxon>
        <taxon>Spermatophyta</taxon>
        <taxon>Magnoliopsida</taxon>
        <taxon>eudicotyledons</taxon>
        <taxon>Gunneridae</taxon>
        <taxon>Pentapetalae</taxon>
        <taxon>asterids</taxon>
        <taxon>campanulids</taxon>
        <taxon>Asterales</taxon>
        <taxon>Asteraceae</taxon>
        <taxon>Cichorioideae</taxon>
        <taxon>Cichorieae</taxon>
        <taxon>Lactucinae</taxon>
        <taxon>Lactuca</taxon>
    </lineage>
</organism>
<feature type="compositionally biased region" description="Basic and acidic residues" evidence="1">
    <location>
        <begin position="79"/>
        <end position="91"/>
    </location>
</feature>
<dbReference type="InterPro" id="IPR050823">
    <property type="entry name" value="Plant_Ser_Thr_Prot_Kinase"/>
</dbReference>
<evidence type="ECO:0000313" key="3">
    <source>
        <dbReference type="EMBL" id="CAH1430954.1"/>
    </source>
</evidence>
<dbReference type="SUPFAM" id="SSF56112">
    <property type="entry name" value="Protein kinase-like (PK-like)"/>
    <property type="match status" value="1"/>
</dbReference>
<dbReference type="GO" id="GO:0005524">
    <property type="term" value="F:ATP binding"/>
    <property type="evidence" value="ECO:0007669"/>
    <property type="project" value="InterPro"/>
</dbReference>
<dbReference type="AlphaFoldDB" id="A0AAU9N3M0"/>
<feature type="domain" description="Protein kinase" evidence="2">
    <location>
        <begin position="296"/>
        <end position="577"/>
    </location>
</feature>
<comment type="caution">
    <text evidence="3">The sequence shown here is derived from an EMBL/GenBank/DDBJ whole genome shotgun (WGS) entry which is preliminary data.</text>
</comment>
<sequence length="582" mass="65199">MYLSTNVCNSKPLIYRIVCDTDFCASKKSLDYTPKERRKEIWRYMSPDAQILMPEVKQHEEDNGEQKNSSLSSSSDQQSLHEEQHVKKKDSSISAPALDFTLDEQQHSLAVWAKRCIKEGKIDQIIDPCLKGQTTGLSLCWPWRYKNMVESQLLKRCGRYSLLKLQQCMLKITETDESGATTRKSKKVIPDKTATTVAEGSSEGKDNSIILVDPTQAAAEGNNDNINKSVTMEEPIVTAEEESSDCITTTTTTTTTTVECQGVAIISNAQPLSSQMGTHKLKIFTFDELRRATINFRPSAMLGIADGESIYKGWMDRDSYTPSVAGVGIAVTIKIVNTDIQSLKEGQAEVEYQGMFSHPNLVKLLGYCSEDGRLLLVHEYIPKRNFLDIIRQGEKPLTWETRIKIATGAAQGLAFLHTTKNNVIFRDLKSSNILLDWEFNAKLSDLGLAKLGPVNGESHVSTSIIGTYGYVAPEYIATGHLYVKSDVYSFGVVMLEIITGLRVLDANRPYSQHNLVDWATPFLRSIKKLRKIMDPRLEQVYTSKGAMKVAKLILNCLEEEPIHRPPMEEVVARLEEINTIKI</sequence>
<evidence type="ECO:0000313" key="4">
    <source>
        <dbReference type="Proteomes" id="UP001157418"/>
    </source>
</evidence>
<dbReference type="PANTHER" id="PTHR45621">
    <property type="entry name" value="OS01G0588500 PROTEIN-RELATED"/>
    <property type="match status" value="1"/>
</dbReference>
<accession>A0AAU9N3M0</accession>
<dbReference type="Gene3D" id="3.30.200.20">
    <property type="entry name" value="Phosphorylase Kinase, domain 1"/>
    <property type="match status" value="1"/>
</dbReference>
<evidence type="ECO:0000259" key="2">
    <source>
        <dbReference type="PROSITE" id="PS50011"/>
    </source>
</evidence>
<dbReference type="InterPro" id="IPR011009">
    <property type="entry name" value="Kinase-like_dom_sf"/>
</dbReference>
<dbReference type="PROSITE" id="PS50011">
    <property type="entry name" value="PROTEIN_KINASE_DOM"/>
    <property type="match status" value="1"/>
</dbReference>
<dbReference type="Proteomes" id="UP001157418">
    <property type="component" value="Unassembled WGS sequence"/>
</dbReference>